<feature type="transmembrane region" description="Helical" evidence="2">
    <location>
        <begin position="88"/>
        <end position="106"/>
    </location>
</feature>
<evidence type="ECO:0000313" key="4">
    <source>
        <dbReference type="Proteomes" id="UP001501295"/>
    </source>
</evidence>
<evidence type="ECO:0000256" key="1">
    <source>
        <dbReference type="SAM" id="MobiDB-lite"/>
    </source>
</evidence>
<protein>
    <submittedName>
        <fullName evidence="3">Uncharacterized protein</fullName>
    </submittedName>
</protein>
<gene>
    <name evidence="3" type="ORF">GCM10025780_13110</name>
</gene>
<keyword evidence="4" id="KW-1185">Reference proteome</keyword>
<dbReference type="Proteomes" id="UP001501295">
    <property type="component" value="Unassembled WGS sequence"/>
</dbReference>
<dbReference type="EMBL" id="BAABLM010000002">
    <property type="protein sequence ID" value="GAA4670929.1"/>
    <property type="molecule type" value="Genomic_DNA"/>
</dbReference>
<evidence type="ECO:0000256" key="2">
    <source>
        <dbReference type="SAM" id="Phobius"/>
    </source>
</evidence>
<keyword evidence="2" id="KW-0472">Membrane</keyword>
<keyword evidence="2" id="KW-0812">Transmembrane</keyword>
<proteinExistence type="predicted"/>
<feature type="region of interest" description="Disordered" evidence="1">
    <location>
        <begin position="117"/>
        <end position="137"/>
    </location>
</feature>
<name>A0ABP8VV48_9MICO</name>
<evidence type="ECO:0000313" key="3">
    <source>
        <dbReference type="EMBL" id="GAA4670929.1"/>
    </source>
</evidence>
<keyword evidence="2" id="KW-1133">Transmembrane helix</keyword>
<accession>A0ABP8VV48</accession>
<organism evidence="3 4">
    <name type="scientific">Frondihabitans cladoniiphilus</name>
    <dbReference type="NCBI Taxonomy" id="715785"/>
    <lineage>
        <taxon>Bacteria</taxon>
        <taxon>Bacillati</taxon>
        <taxon>Actinomycetota</taxon>
        <taxon>Actinomycetes</taxon>
        <taxon>Micrococcales</taxon>
        <taxon>Microbacteriaceae</taxon>
        <taxon>Frondihabitans</taxon>
    </lineage>
</organism>
<reference evidence="4" key="1">
    <citation type="journal article" date="2019" name="Int. J. Syst. Evol. Microbiol.">
        <title>The Global Catalogue of Microorganisms (GCM) 10K type strain sequencing project: providing services to taxonomists for standard genome sequencing and annotation.</title>
        <authorList>
            <consortium name="The Broad Institute Genomics Platform"/>
            <consortium name="The Broad Institute Genome Sequencing Center for Infectious Disease"/>
            <person name="Wu L."/>
            <person name="Ma J."/>
        </authorList>
    </citation>
    <scope>NUCLEOTIDE SEQUENCE [LARGE SCALE GENOMIC DNA]</scope>
    <source>
        <strain evidence="4">JCM 18956</strain>
    </source>
</reference>
<feature type="transmembrane region" description="Helical" evidence="2">
    <location>
        <begin position="14"/>
        <end position="34"/>
    </location>
</feature>
<feature type="transmembrane region" description="Helical" evidence="2">
    <location>
        <begin position="60"/>
        <end position="82"/>
    </location>
</feature>
<comment type="caution">
    <text evidence="3">The sequence shown here is derived from an EMBL/GenBank/DDBJ whole genome shotgun (WGS) entry which is preliminary data.</text>
</comment>
<sequence length="137" mass="14488">MGQGLRLLHVDHDVIGIVGVLFDLAVVLYCSRVFRGRGETRDSARRLGQMTATARSSRGLGVLFAVIAGFGILGFLFLELIGRARVDVVGDVAGLVLWLALAVLYLRSGALLRSREAGDPHPDAADSPPPAKGLATP</sequence>